<dbReference type="GO" id="GO:0008569">
    <property type="term" value="F:minus-end-directed microtubule motor activity"/>
    <property type="evidence" value="ECO:0007669"/>
    <property type="project" value="InterPro"/>
</dbReference>
<organism evidence="9 10">
    <name type="scientific">Mizuhopecten yessoensis</name>
    <name type="common">Japanese scallop</name>
    <name type="synonym">Patinopecten yessoensis</name>
    <dbReference type="NCBI Taxonomy" id="6573"/>
    <lineage>
        <taxon>Eukaryota</taxon>
        <taxon>Metazoa</taxon>
        <taxon>Spiralia</taxon>
        <taxon>Lophotrochozoa</taxon>
        <taxon>Mollusca</taxon>
        <taxon>Bivalvia</taxon>
        <taxon>Autobranchia</taxon>
        <taxon>Pteriomorphia</taxon>
        <taxon>Pectinida</taxon>
        <taxon>Pectinoidea</taxon>
        <taxon>Pectinidae</taxon>
        <taxon>Mizuhopecten</taxon>
    </lineage>
</organism>
<evidence type="ECO:0000259" key="7">
    <source>
        <dbReference type="Pfam" id="PF18198"/>
    </source>
</evidence>
<dbReference type="GO" id="GO:0007018">
    <property type="term" value="P:microtubule-based movement"/>
    <property type="evidence" value="ECO:0007669"/>
    <property type="project" value="InterPro"/>
</dbReference>
<dbReference type="Gene3D" id="1.10.8.1220">
    <property type="match status" value="1"/>
</dbReference>
<feature type="domain" description="Dynein heavy chain AAA lid" evidence="7">
    <location>
        <begin position="819"/>
        <end position="971"/>
    </location>
</feature>
<dbReference type="FunFam" id="1.20.1270.280:FF:000004">
    <property type="entry name" value="Cytoplasmic dynein heavy chain 2"/>
    <property type="match status" value="1"/>
</dbReference>
<feature type="domain" description="Dynein heavy chain coiled coil stalk" evidence="5">
    <location>
        <begin position="38"/>
        <end position="173"/>
    </location>
</feature>
<dbReference type="Gene3D" id="1.10.8.720">
    <property type="entry name" value="Region D6 of dynein motor"/>
    <property type="match status" value="1"/>
</dbReference>
<gene>
    <name evidence="9" type="ORF">KP79_PYT10657</name>
</gene>
<dbReference type="InterPro" id="IPR042219">
    <property type="entry name" value="AAA_lid_11_sf"/>
</dbReference>
<evidence type="ECO:0000256" key="3">
    <source>
        <dbReference type="SAM" id="Coils"/>
    </source>
</evidence>
<dbReference type="EMBL" id="NEDP02003995">
    <property type="protein sequence ID" value="OWF47212.1"/>
    <property type="molecule type" value="Genomic_DNA"/>
</dbReference>
<evidence type="ECO:0000313" key="10">
    <source>
        <dbReference type="Proteomes" id="UP000242188"/>
    </source>
</evidence>
<protein>
    <submittedName>
        <fullName evidence="9">Cytoplasmic dynein 1 heavy chain 1</fullName>
    </submittedName>
</protein>
<dbReference type="Pfam" id="PF12781">
    <property type="entry name" value="AAA_9"/>
    <property type="match status" value="1"/>
</dbReference>
<dbReference type="GO" id="GO:0005858">
    <property type="term" value="C:axonemal dynein complex"/>
    <property type="evidence" value="ECO:0007669"/>
    <property type="project" value="TreeGrafter"/>
</dbReference>
<feature type="domain" description="Dynein heavy chain C-terminal" evidence="8">
    <location>
        <begin position="978"/>
        <end position="1289"/>
    </location>
</feature>
<dbReference type="Proteomes" id="UP000242188">
    <property type="component" value="Unassembled WGS sequence"/>
</dbReference>
<dbReference type="InterPro" id="IPR041228">
    <property type="entry name" value="Dynein_C"/>
</dbReference>
<dbReference type="Gene3D" id="1.20.920.20">
    <property type="match status" value="2"/>
</dbReference>
<dbReference type="PANTHER" id="PTHR46532">
    <property type="entry name" value="MALE FERTILITY FACTOR KL5"/>
    <property type="match status" value="1"/>
</dbReference>
<dbReference type="FunFam" id="3.40.50.300:FF:000122">
    <property type="entry name" value="Cytoplasmic dynein 1 heavy chain"/>
    <property type="match status" value="1"/>
</dbReference>
<dbReference type="STRING" id="6573.A0A210QEN3"/>
<comment type="caution">
    <text evidence="9">The sequence shown here is derived from an EMBL/GenBank/DDBJ whole genome shotgun (WGS) entry which is preliminary data.</text>
</comment>
<dbReference type="Gene3D" id="1.20.920.60">
    <property type="match status" value="1"/>
</dbReference>
<feature type="domain" description="Dynein heavy chain region D6 P-loop" evidence="4">
    <location>
        <begin position="679"/>
        <end position="786"/>
    </location>
</feature>
<dbReference type="Gene3D" id="3.10.490.20">
    <property type="match status" value="1"/>
</dbReference>
<dbReference type="OrthoDB" id="14187at2759"/>
<dbReference type="Gene3D" id="1.20.1270.280">
    <property type="match status" value="1"/>
</dbReference>
<dbReference type="InterPro" id="IPR004273">
    <property type="entry name" value="Dynein_heavy_D6_P-loop"/>
</dbReference>
<dbReference type="FunFam" id="1.10.8.1220:FF:000002">
    <property type="entry name" value="cytoplasmic dynein 1 heavy chain 1-like"/>
    <property type="match status" value="1"/>
</dbReference>
<dbReference type="InterPro" id="IPR024743">
    <property type="entry name" value="Dynein_HC_stalk"/>
</dbReference>
<proteinExistence type="inferred from homology"/>
<dbReference type="Gene3D" id="6.10.140.1060">
    <property type="match status" value="1"/>
</dbReference>
<comment type="similarity">
    <text evidence="1">Belongs to the dynein heavy chain family.</text>
</comment>
<feature type="coiled-coil region" evidence="3">
    <location>
        <begin position="45"/>
        <end position="100"/>
    </location>
</feature>
<reference evidence="9 10" key="1">
    <citation type="journal article" date="2017" name="Nat. Ecol. Evol.">
        <title>Scallop genome provides insights into evolution of bilaterian karyotype and development.</title>
        <authorList>
            <person name="Wang S."/>
            <person name="Zhang J."/>
            <person name="Jiao W."/>
            <person name="Li J."/>
            <person name="Xun X."/>
            <person name="Sun Y."/>
            <person name="Guo X."/>
            <person name="Huan P."/>
            <person name="Dong B."/>
            <person name="Zhang L."/>
            <person name="Hu X."/>
            <person name="Sun X."/>
            <person name="Wang J."/>
            <person name="Zhao C."/>
            <person name="Wang Y."/>
            <person name="Wang D."/>
            <person name="Huang X."/>
            <person name="Wang R."/>
            <person name="Lv J."/>
            <person name="Li Y."/>
            <person name="Zhang Z."/>
            <person name="Liu B."/>
            <person name="Lu W."/>
            <person name="Hui Y."/>
            <person name="Liang J."/>
            <person name="Zhou Z."/>
            <person name="Hou R."/>
            <person name="Li X."/>
            <person name="Liu Y."/>
            <person name="Li H."/>
            <person name="Ning X."/>
            <person name="Lin Y."/>
            <person name="Zhao L."/>
            <person name="Xing Q."/>
            <person name="Dou J."/>
            <person name="Li Y."/>
            <person name="Mao J."/>
            <person name="Guo H."/>
            <person name="Dou H."/>
            <person name="Li T."/>
            <person name="Mu C."/>
            <person name="Jiang W."/>
            <person name="Fu Q."/>
            <person name="Fu X."/>
            <person name="Miao Y."/>
            <person name="Liu J."/>
            <person name="Yu Q."/>
            <person name="Li R."/>
            <person name="Liao H."/>
            <person name="Li X."/>
            <person name="Kong Y."/>
            <person name="Jiang Z."/>
            <person name="Chourrout D."/>
            <person name="Li R."/>
            <person name="Bao Z."/>
        </authorList>
    </citation>
    <scope>NUCLEOTIDE SEQUENCE [LARGE SCALE GENOMIC DNA]</scope>
    <source>
        <strain evidence="9 10">PY_sf001</strain>
    </source>
</reference>
<dbReference type="FunFam" id="3.10.490.20:FF:000004">
    <property type="entry name" value="Cytoplasmic dynein heavy chain 2"/>
    <property type="match status" value="1"/>
</dbReference>
<keyword evidence="10" id="KW-1185">Reference proteome</keyword>
<accession>A0A210QEN3</accession>
<dbReference type="FunFam" id="1.10.8.720:FF:000003">
    <property type="entry name" value="Cytoplasmic dynein heavy chain 2"/>
    <property type="match status" value="1"/>
</dbReference>
<keyword evidence="3" id="KW-0175">Coiled coil</keyword>
<dbReference type="GO" id="GO:0045505">
    <property type="term" value="F:dynein intermediate chain binding"/>
    <property type="evidence" value="ECO:0007669"/>
    <property type="project" value="InterPro"/>
</dbReference>
<dbReference type="Pfam" id="PF03028">
    <property type="entry name" value="Dynein_heavy"/>
    <property type="match status" value="1"/>
</dbReference>
<dbReference type="FunFam" id="1.20.920.20:FF:000005">
    <property type="entry name" value="Dynein cytoplasmic 1 heavy chain 1"/>
    <property type="match status" value="1"/>
</dbReference>
<dbReference type="InterPro" id="IPR035706">
    <property type="entry name" value="AAA_9"/>
</dbReference>
<name>A0A210QEN3_MIZYE</name>
<dbReference type="FunFam" id="3.40.50.300:FF:000373">
    <property type="entry name" value="Cytoplasmic dynein heavy chain 2"/>
    <property type="match status" value="1"/>
</dbReference>
<evidence type="ECO:0000313" key="9">
    <source>
        <dbReference type="EMBL" id="OWF47212.1"/>
    </source>
</evidence>
<dbReference type="PANTHER" id="PTHR46532:SF4">
    <property type="entry name" value="AAA+ ATPASE DOMAIN-CONTAINING PROTEIN"/>
    <property type="match status" value="1"/>
</dbReference>
<evidence type="ECO:0000259" key="6">
    <source>
        <dbReference type="Pfam" id="PF12781"/>
    </source>
</evidence>
<sequence>MSNPPPPVKLALEAICLLIGESASDWRTIRTAIVKDNFISNILNYADILKKVEPLRNELQGLEDQAEENRLKGDEVNKLIGELERSIAKYKEEYAVLISQAQAIKSSLSSVQAKVERSVALLDSLGNEKQRWEAGSETFKSQMATIIGDVLLSSAFMAYAGYFDQQMRRNLFTSWSSHLQQAHIQFRSDLARVEYLCNADERLRWQANTLPADDLCAENAIMLKRFNRYPLIIDPSGQATEFIMNEYKDKKVTKTSFLDDAFRKNLESALRFGNPLLVQDVESYDPILNPVLNRELRRTGGRVLITLGDQDIDLSPSFTIFLSTRDPNVDFSPDLCSRVTFVNFTVTRGSLQDQCLNQVLKAERPDVDAKRSDLLKLQGEFQLRLRQLEKSLLGALNESKGRILDNDSIITHLETLKTEAAEVAKKVEETDIVMAEVEAVSQEYVPLAMSCSGIYFALEGLQQVHFLYQYSLQFFLEIFHSVLSSDNLRGMKEYNARLSSITNNIFTETFGRVGRGMLYQDRITFAIQMCRIFLKGLKGENTYEDEFNYFLRNQEAVLTEKPVSTIQGLTAQQQASMLRLSKVRAFKSLEQEVKGNGEFHAWLESNTPEVNIPTLWDDSRPLSPIGKAVHGLLAIQAFRPDRLIAMSRVFVEKVLTSNFMHCAEKELNLAEIVEQEIKASTPVLMCSVPGYDASGRVDDLATELSKQITSIAMGSAEGFTLAEKVINSSSKSGRWVMLKNVHLAPSWLVQLEKKLHNLTPHPNFRLFLTMEINPKLPTNLLRAGRVFVFEPPPGVSANLLRTFNTVPASRMCKTPNERSRLYFLLAWLHAIVQERMRYTPLGWAKKYEFTESDLRVACDMLDTWIDSVAMGRTNLPPNKVPWDAIKTLLSQCIYGGKIDNEFDQRLLTTFIDKLFSPKSFEADFNLVSNVDGHGKKISMPDGVQREQFVQFAELLEGDRQTPAWLGLPNNAEKVLLTNHGSAMIAKLLKMEVLEVDDDELAYGGTPEDEQKRLTDGRPAWMRTLFSSVSTWLNLIPKTLGSMKRTFDNIRDPLFRFFEREVNAGATLLMDIRQDLNDVSMICQGEKKPTNHHRAMMADLAKGIIPQTWHRYTVPSGITVIQWITDFSLRVKQLQQIVVTTQQGGAKDLKNLNVWLGGLFIPEAYITATRQYVAQANSWSLEELYLEVKVVDGKGTASIDPCSFAITGLRLQGAVCKKNKLQLSTTISTDLPVTLLCWIRLDGAKKEGKVTLPVYLNATRGQLLFTLDFDTEGEGSGEGHSFYERGVAMISSDLG</sequence>
<evidence type="ECO:0000256" key="1">
    <source>
        <dbReference type="ARBA" id="ARBA00008887"/>
    </source>
</evidence>
<evidence type="ECO:0000256" key="2">
    <source>
        <dbReference type="ARBA" id="ARBA00022737"/>
    </source>
</evidence>
<dbReference type="InterPro" id="IPR041658">
    <property type="entry name" value="AAA_lid_11"/>
</dbReference>
<evidence type="ECO:0000259" key="4">
    <source>
        <dbReference type="Pfam" id="PF03028"/>
    </source>
</evidence>
<dbReference type="Pfam" id="PF18198">
    <property type="entry name" value="AAA_lid_11"/>
    <property type="match status" value="1"/>
</dbReference>
<dbReference type="InterPro" id="IPR027417">
    <property type="entry name" value="P-loop_NTPase"/>
</dbReference>
<dbReference type="InterPro" id="IPR026983">
    <property type="entry name" value="DHC"/>
</dbReference>
<evidence type="ECO:0000259" key="5">
    <source>
        <dbReference type="Pfam" id="PF12777"/>
    </source>
</evidence>
<dbReference type="GO" id="GO:0051959">
    <property type="term" value="F:dynein light intermediate chain binding"/>
    <property type="evidence" value="ECO:0007669"/>
    <property type="project" value="InterPro"/>
</dbReference>
<dbReference type="Gene3D" id="3.40.50.300">
    <property type="entry name" value="P-loop containing nucleotide triphosphate hydrolases"/>
    <property type="match status" value="2"/>
</dbReference>
<keyword evidence="2" id="KW-0677">Repeat</keyword>
<dbReference type="Pfam" id="PF12777">
    <property type="entry name" value="MT"/>
    <property type="match status" value="1"/>
</dbReference>
<dbReference type="Pfam" id="PF18199">
    <property type="entry name" value="Dynein_C"/>
    <property type="match status" value="1"/>
</dbReference>
<feature type="domain" description="Dynein heavy chain ATP-binding dynein motor region" evidence="6">
    <location>
        <begin position="204"/>
        <end position="423"/>
    </location>
</feature>
<dbReference type="InterPro" id="IPR043160">
    <property type="entry name" value="Dynein_C_barrel"/>
</dbReference>
<evidence type="ECO:0000259" key="8">
    <source>
        <dbReference type="Pfam" id="PF18199"/>
    </source>
</evidence>